<protein>
    <recommendedName>
        <fullName evidence="2">DUF418 domain-containing protein</fullName>
    </recommendedName>
</protein>
<feature type="transmembrane region" description="Helical" evidence="1">
    <location>
        <begin position="227"/>
        <end position="248"/>
    </location>
</feature>
<dbReference type="OrthoDB" id="9807744at2"/>
<evidence type="ECO:0000313" key="3">
    <source>
        <dbReference type="EMBL" id="KJZ06315.1"/>
    </source>
</evidence>
<feature type="transmembrane region" description="Helical" evidence="1">
    <location>
        <begin position="366"/>
        <end position="386"/>
    </location>
</feature>
<feature type="transmembrane region" description="Helical" evidence="1">
    <location>
        <begin position="130"/>
        <end position="147"/>
    </location>
</feature>
<evidence type="ECO:0000259" key="2">
    <source>
        <dbReference type="Pfam" id="PF04235"/>
    </source>
</evidence>
<dbReference type="InterPro" id="IPR007349">
    <property type="entry name" value="DUF418"/>
</dbReference>
<dbReference type="PANTHER" id="PTHR30590">
    <property type="entry name" value="INNER MEMBRANE PROTEIN"/>
    <property type="match status" value="1"/>
</dbReference>
<feature type="domain" description="DUF418" evidence="2">
    <location>
        <begin position="245"/>
        <end position="402"/>
    </location>
</feature>
<feature type="transmembrane region" description="Helical" evidence="1">
    <location>
        <begin position="301"/>
        <end position="320"/>
    </location>
</feature>
<keyword evidence="1" id="KW-0472">Membrane</keyword>
<dbReference type="PATRIC" id="fig|43658.5.peg.4116"/>
<dbReference type="PANTHER" id="PTHR30590:SF2">
    <property type="entry name" value="INNER MEMBRANE PROTEIN"/>
    <property type="match status" value="1"/>
</dbReference>
<evidence type="ECO:0000256" key="1">
    <source>
        <dbReference type="SAM" id="Phobius"/>
    </source>
</evidence>
<sequence length="404" mass="45523">MLASGFFYILPRPDVNQSRHTLLDVIRGAAVLGILLMNIRLFSEPYAAYFSPLMLSAQSSLGHLWWQLQHLLADQKFMAIFSMLFGASTALICDKRIQAGQPPYGYYLRRQLILLAFGLVHAYLIWHGDILVYYAVCGVIPLLFVRAPAGLMLLCGLAILAVGSINSLTTFAALKQLPEHILFDVITQHFAHSALISQAELDAFSGSWFEQLAMRAQLAREFHLSTFPAWGVFRVSGLMLIGLALYRFGFISGHLSRRFYGYFALCTISAGITMSLAGLWFNHQQQWLFPDYFFKHTLWNYWGSVLTACGYMALLAYISLRGWLSRLRGYLSLVGRMALSNYLLQSLLCSVWFYGLGFYANTGAAGAILTIATVWMIQLGLSKWWLMHYPSGPAELLWRTLSGR</sequence>
<feature type="transmembrane region" description="Helical" evidence="1">
    <location>
        <begin position="341"/>
        <end position="360"/>
    </location>
</feature>
<dbReference type="EMBL" id="JXYA01000052">
    <property type="protein sequence ID" value="KJZ06315.1"/>
    <property type="molecule type" value="Genomic_DNA"/>
</dbReference>
<name>A0A0F4QG97_9GAMM</name>
<feature type="transmembrane region" description="Helical" evidence="1">
    <location>
        <begin position="260"/>
        <end position="281"/>
    </location>
</feature>
<reference evidence="3 4" key="1">
    <citation type="journal article" date="2015" name="BMC Genomics">
        <title>Genome mining reveals unlocked bioactive potential of marine Gram-negative bacteria.</title>
        <authorList>
            <person name="Machado H."/>
            <person name="Sonnenschein E.C."/>
            <person name="Melchiorsen J."/>
            <person name="Gram L."/>
        </authorList>
    </citation>
    <scope>NUCLEOTIDE SEQUENCE [LARGE SCALE GENOMIC DNA]</scope>
    <source>
        <strain evidence="3 4">S2471</strain>
    </source>
</reference>
<proteinExistence type="predicted"/>
<feature type="transmembrane region" description="Helical" evidence="1">
    <location>
        <begin position="154"/>
        <end position="174"/>
    </location>
</feature>
<comment type="caution">
    <text evidence="3">The sequence shown here is derived from an EMBL/GenBank/DDBJ whole genome shotgun (WGS) entry which is preliminary data.</text>
</comment>
<dbReference type="AlphaFoldDB" id="A0A0F4QG97"/>
<organism evidence="3 4">
    <name type="scientific">Pseudoalteromonas rubra</name>
    <dbReference type="NCBI Taxonomy" id="43658"/>
    <lineage>
        <taxon>Bacteria</taxon>
        <taxon>Pseudomonadati</taxon>
        <taxon>Pseudomonadota</taxon>
        <taxon>Gammaproteobacteria</taxon>
        <taxon>Alteromonadales</taxon>
        <taxon>Pseudoalteromonadaceae</taxon>
        <taxon>Pseudoalteromonas</taxon>
    </lineage>
</organism>
<dbReference type="Proteomes" id="UP000033452">
    <property type="component" value="Unassembled WGS sequence"/>
</dbReference>
<gene>
    <name evidence="3" type="ORF">TW77_19455</name>
</gene>
<keyword evidence="4" id="KW-1185">Reference proteome</keyword>
<keyword evidence="1" id="KW-1133">Transmembrane helix</keyword>
<dbReference type="Pfam" id="PF04235">
    <property type="entry name" value="DUF418"/>
    <property type="match status" value="1"/>
</dbReference>
<evidence type="ECO:0000313" key="4">
    <source>
        <dbReference type="Proteomes" id="UP000033452"/>
    </source>
</evidence>
<keyword evidence="1" id="KW-0812">Transmembrane</keyword>
<accession>A0A0F4QG97</accession>
<dbReference type="InterPro" id="IPR052529">
    <property type="entry name" value="Bact_Transport_Assoc"/>
</dbReference>